<keyword evidence="9" id="KW-0106">Calcium</keyword>
<reference evidence="17" key="1">
    <citation type="submission" date="2021-01" db="EMBL/GenBank/DDBJ databases">
        <title>Adiantum capillus-veneris genome.</title>
        <authorList>
            <person name="Fang Y."/>
            <person name="Liao Q."/>
        </authorList>
    </citation>
    <scope>NUCLEOTIDE SEQUENCE</scope>
    <source>
        <strain evidence="17">H3</strain>
        <tissue evidence="17">Leaf</tissue>
    </source>
</reference>
<keyword evidence="5" id="KW-0519">Myristate</keyword>
<evidence type="ECO:0000313" key="17">
    <source>
        <dbReference type="EMBL" id="KAI5066767.1"/>
    </source>
</evidence>
<keyword evidence="18" id="KW-1185">Reference proteome</keyword>
<dbReference type="InterPro" id="IPR050205">
    <property type="entry name" value="CDPK_Ser/Thr_kinases"/>
</dbReference>
<evidence type="ECO:0000256" key="7">
    <source>
        <dbReference type="ARBA" id="ARBA00022741"/>
    </source>
</evidence>
<evidence type="ECO:0000256" key="6">
    <source>
        <dbReference type="ARBA" id="ARBA00022723"/>
    </source>
</evidence>
<organism evidence="17 18">
    <name type="scientific">Adiantum capillus-veneris</name>
    <name type="common">Maidenhair fern</name>
    <dbReference type="NCBI Taxonomy" id="13818"/>
    <lineage>
        <taxon>Eukaryota</taxon>
        <taxon>Viridiplantae</taxon>
        <taxon>Streptophyta</taxon>
        <taxon>Embryophyta</taxon>
        <taxon>Tracheophyta</taxon>
        <taxon>Polypodiopsida</taxon>
        <taxon>Polypodiidae</taxon>
        <taxon>Polypodiales</taxon>
        <taxon>Pteridineae</taxon>
        <taxon>Pteridaceae</taxon>
        <taxon>Vittarioideae</taxon>
        <taxon>Adiantum</taxon>
    </lineage>
</organism>
<dbReference type="InterPro" id="IPR008271">
    <property type="entry name" value="Ser/Thr_kinase_AS"/>
</dbReference>
<dbReference type="AlphaFoldDB" id="A0A9D4UFI5"/>
<evidence type="ECO:0000256" key="9">
    <source>
        <dbReference type="ARBA" id="ARBA00022837"/>
    </source>
</evidence>
<dbReference type="PROSITE" id="PS50222">
    <property type="entry name" value="EF_HAND_2"/>
    <property type="match status" value="4"/>
</dbReference>
<dbReference type="Gene3D" id="1.10.238.10">
    <property type="entry name" value="EF-hand"/>
    <property type="match status" value="1"/>
</dbReference>
<dbReference type="FunFam" id="3.30.200.20:FF:000042">
    <property type="entry name" value="Aurora kinase A"/>
    <property type="match status" value="1"/>
</dbReference>
<dbReference type="EMBL" id="JABFUD020000017">
    <property type="protein sequence ID" value="KAI5066767.1"/>
    <property type="molecule type" value="Genomic_DNA"/>
</dbReference>
<evidence type="ECO:0000256" key="1">
    <source>
        <dbReference type="ARBA" id="ARBA00004635"/>
    </source>
</evidence>
<evidence type="ECO:0000256" key="13">
    <source>
        <dbReference type="ARBA" id="ARBA00048679"/>
    </source>
</evidence>
<dbReference type="SUPFAM" id="SSF47473">
    <property type="entry name" value="EF-hand"/>
    <property type="match status" value="1"/>
</dbReference>
<keyword evidence="11" id="KW-0449">Lipoprotein</keyword>
<evidence type="ECO:0000256" key="11">
    <source>
        <dbReference type="ARBA" id="ARBA00023288"/>
    </source>
</evidence>
<dbReference type="PROSITE" id="PS00107">
    <property type="entry name" value="PROTEIN_KINASE_ATP"/>
    <property type="match status" value="1"/>
</dbReference>
<comment type="subcellular location">
    <subcellularLocation>
        <location evidence="1">Membrane</location>
        <topology evidence="1">Lipid-anchor</topology>
    </subcellularLocation>
</comment>
<evidence type="ECO:0000256" key="3">
    <source>
        <dbReference type="ARBA" id="ARBA00022527"/>
    </source>
</evidence>
<protein>
    <recommendedName>
        <fullName evidence="2">non-specific serine/threonine protein kinase</fullName>
        <ecNumber evidence="2">2.7.11.1</ecNumber>
    </recommendedName>
</protein>
<evidence type="ECO:0000256" key="8">
    <source>
        <dbReference type="ARBA" id="ARBA00022777"/>
    </source>
</evidence>
<keyword evidence="10 14" id="KW-0067">ATP-binding</keyword>
<keyword evidence="6" id="KW-0479">Metal-binding</keyword>
<evidence type="ECO:0000313" key="18">
    <source>
        <dbReference type="Proteomes" id="UP000886520"/>
    </source>
</evidence>
<evidence type="ECO:0000259" key="16">
    <source>
        <dbReference type="PROSITE" id="PS50222"/>
    </source>
</evidence>
<dbReference type="PROSITE" id="PS00108">
    <property type="entry name" value="PROTEIN_KINASE_ST"/>
    <property type="match status" value="1"/>
</dbReference>
<dbReference type="SUPFAM" id="SSF56112">
    <property type="entry name" value="Protein kinase-like (PK-like)"/>
    <property type="match status" value="1"/>
</dbReference>
<dbReference type="Gene3D" id="3.30.200.20">
    <property type="entry name" value="Phosphorylase Kinase, domain 1"/>
    <property type="match status" value="1"/>
</dbReference>
<comment type="caution">
    <text evidence="17">The sequence shown here is derived from an EMBL/GenBank/DDBJ whole genome shotgun (WGS) entry which is preliminary data.</text>
</comment>
<keyword evidence="4" id="KW-0808">Transferase</keyword>
<dbReference type="EC" id="2.7.11.1" evidence="2"/>
<dbReference type="PROSITE" id="PS50011">
    <property type="entry name" value="PROTEIN_KINASE_DOM"/>
    <property type="match status" value="1"/>
</dbReference>
<feature type="binding site" evidence="14">
    <location>
        <position position="91"/>
    </location>
    <ligand>
        <name>ATP</name>
        <dbReference type="ChEBI" id="CHEBI:30616"/>
    </ligand>
</feature>
<dbReference type="GO" id="GO:0005524">
    <property type="term" value="F:ATP binding"/>
    <property type="evidence" value="ECO:0007669"/>
    <property type="project" value="UniProtKB-UniRule"/>
</dbReference>
<gene>
    <name evidence="17" type="ORF">GOP47_0017295</name>
</gene>
<sequence>MGSCLSAHFKVNPSACWGSSRAHLTEELEGDVGSFPFMRPPTILGEHPTICFGYREGFKSTYKLERQLGQGSFGRTFIATHLQSGAQAAVKAIQKSKILVSLSMADVKREVKIMQALSGHENVVEFYDAFEDKDFVYIVMELCRGGELFSRIASKKGSQYTERDAARIVRQMLTIVARCHLCGIVHRDLKPENFLFKSEDDSSELKAIDFGLSNFIRPGRAFKDVVGSACYLAPEVLKRRSGAESDVWSIGVIAYLLLCGRRPFWERTESHVFKKILEEEPDFNERPWPTVSSSAKDFVRKLLVKNPRARLTASQALSHPWVREEEARDIPLDVAILSNIREFVRSSHLRKIALRAVTSILSSTEIANLEDQFKAMDTDKDGALSQAEIYEALAKDKTWHLQEIKVMEVLRAMDANKDGRINFEEFAAAALHVRQMEGYDFRRWHKQCAAAFDKLDVDKDGFITPDELRLFSSTNSSFVSLIDEADMDKDGRLNLQEFEILLR</sequence>
<accession>A0A9D4UFI5</accession>
<dbReference type="SMART" id="SM00054">
    <property type="entry name" value="EFh"/>
    <property type="match status" value="4"/>
</dbReference>
<dbReference type="InterPro" id="IPR000719">
    <property type="entry name" value="Prot_kinase_dom"/>
</dbReference>
<comment type="catalytic activity">
    <reaction evidence="13">
        <text>L-seryl-[protein] + ATP = O-phospho-L-seryl-[protein] + ADP + H(+)</text>
        <dbReference type="Rhea" id="RHEA:17989"/>
        <dbReference type="Rhea" id="RHEA-COMP:9863"/>
        <dbReference type="Rhea" id="RHEA-COMP:11604"/>
        <dbReference type="ChEBI" id="CHEBI:15378"/>
        <dbReference type="ChEBI" id="CHEBI:29999"/>
        <dbReference type="ChEBI" id="CHEBI:30616"/>
        <dbReference type="ChEBI" id="CHEBI:83421"/>
        <dbReference type="ChEBI" id="CHEBI:456216"/>
        <dbReference type="EC" id="2.7.11.1"/>
    </reaction>
</comment>
<dbReference type="CDD" id="cd05117">
    <property type="entry name" value="STKc_CAMK"/>
    <property type="match status" value="1"/>
</dbReference>
<comment type="catalytic activity">
    <reaction evidence="12">
        <text>L-threonyl-[protein] + ATP = O-phospho-L-threonyl-[protein] + ADP + H(+)</text>
        <dbReference type="Rhea" id="RHEA:46608"/>
        <dbReference type="Rhea" id="RHEA-COMP:11060"/>
        <dbReference type="Rhea" id="RHEA-COMP:11605"/>
        <dbReference type="ChEBI" id="CHEBI:15378"/>
        <dbReference type="ChEBI" id="CHEBI:30013"/>
        <dbReference type="ChEBI" id="CHEBI:30616"/>
        <dbReference type="ChEBI" id="CHEBI:61977"/>
        <dbReference type="ChEBI" id="CHEBI:456216"/>
        <dbReference type="EC" id="2.7.11.1"/>
    </reaction>
</comment>
<dbReference type="PANTHER" id="PTHR24349">
    <property type="entry name" value="SERINE/THREONINE-PROTEIN KINASE"/>
    <property type="match status" value="1"/>
</dbReference>
<evidence type="ECO:0000259" key="15">
    <source>
        <dbReference type="PROSITE" id="PS50011"/>
    </source>
</evidence>
<keyword evidence="3" id="KW-0723">Serine/threonine-protein kinase</keyword>
<dbReference type="InterPro" id="IPR011992">
    <property type="entry name" value="EF-hand-dom_pair"/>
</dbReference>
<dbReference type="Pfam" id="PF00069">
    <property type="entry name" value="Pkinase"/>
    <property type="match status" value="1"/>
</dbReference>
<dbReference type="PROSITE" id="PS00018">
    <property type="entry name" value="EF_HAND_1"/>
    <property type="match status" value="4"/>
</dbReference>
<dbReference type="InterPro" id="IPR002048">
    <property type="entry name" value="EF_hand_dom"/>
</dbReference>
<feature type="domain" description="Protein kinase" evidence="15">
    <location>
        <begin position="62"/>
        <end position="322"/>
    </location>
</feature>
<dbReference type="OrthoDB" id="40902at2759"/>
<feature type="domain" description="EF-hand" evidence="16">
    <location>
        <begin position="401"/>
        <end position="436"/>
    </location>
</feature>
<proteinExistence type="predicted"/>
<keyword evidence="7 14" id="KW-0547">Nucleotide-binding</keyword>
<evidence type="ECO:0000256" key="2">
    <source>
        <dbReference type="ARBA" id="ARBA00012513"/>
    </source>
</evidence>
<dbReference type="InterPro" id="IPR018247">
    <property type="entry name" value="EF_Hand_1_Ca_BS"/>
</dbReference>
<feature type="domain" description="EF-hand" evidence="16">
    <location>
        <begin position="443"/>
        <end position="478"/>
    </location>
</feature>
<dbReference type="GO" id="GO:0016020">
    <property type="term" value="C:membrane"/>
    <property type="evidence" value="ECO:0007669"/>
    <property type="project" value="UniProtKB-SubCell"/>
</dbReference>
<dbReference type="Proteomes" id="UP000886520">
    <property type="component" value="Chromosome 17"/>
</dbReference>
<keyword evidence="8" id="KW-0418">Kinase</keyword>
<evidence type="ECO:0000256" key="14">
    <source>
        <dbReference type="PROSITE-ProRule" id="PRU10141"/>
    </source>
</evidence>
<dbReference type="GO" id="GO:0005509">
    <property type="term" value="F:calcium ion binding"/>
    <property type="evidence" value="ECO:0007669"/>
    <property type="project" value="InterPro"/>
</dbReference>
<dbReference type="SMART" id="SM00220">
    <property type="entry name" value="S_TKc"/>
    <property type="match status" value="1"/>
</dbReference>
<evidence type="ECO:0000256" key="10">
    <source>
        <dbReference type="ARBA" id="ARBA00022840"/>
    </source>
</evidence>
<dbReference type="Pfam" id="PF13499">
    <property type="entry name" value="EF-hand_7"/>
    <property type="match status" value="2"/>
</dbReference>
<dbReference type="FunFam" id="1.10.510.10:FF:000225">
    <property type="entry name" value="calcium-dependent protein kinase 28-like"/>
    <property type="match status" value="1"/>
</dbReference>
<evidence type="ECO:0000256" key="5">
    <source>
        <dbReference type="ARBA" id="ARBA00022707"/>
    </source>
</evidence>
<evidence type="ECO:0000256" key="4">
    <source>
        <dbReference type="ARBA" id="ARBA00022679"/>
    </source>
</evidence>
<feature type="domain" description="EF-hand" evidence="16">
    <location>
        <begin position="481"/>
        <end position="503"/>
    </location>
</feature>
<dbReference type="InterPro" id="IPR017441">
    <property type="entry name" value="Protein_kinase_ATP_BS"/>
</dbReference>
<dbReference type="Gene3D" id="1.10.510.10">
    <property type="entry name" value="Transferase(Phosphotransferase) domain 1"/>
    <property type="match status" value="1"/>
</dbReference>
<feature type="domain" description="EF-hand" evidence="16">
    <location>
        <begin position="364"/>
        <end position="399"/>
    </location>
</feature>
<dbReference type="InterPro" id="IPR011009">
    <property type="entry name" value="Kinase-like_dom_sf"/>
</dbReference>
<name>A0A9D4UFI5_ADICA</name>
<dbReference type="GO" id="GO:0004674">
    <property type="term" value="F:protein serine/threonine kinase activity"/>
    <property type="evidence" value="ECO:0007669"/>
    <property type="project" value="UniProtKB-KW"/>
</dbReference>
<evidence type="ECO:0000256" key="12">
    <source>
        <dbReference type="ARBA" id="ARBA00047899"/>
    </source>
</evidence>